<evidence type="ECO:0000313" key="2">
    <source>
        <dbReference type="Proteomes" id="UP001164539"/>
    </source>
</evidence>
<organism evidence="1 2">
    <name type="scientific">Melia azedarach</name>
    <name type="common">Chinaberry tree</name>
    <dbReference type="NCBI Taxonomy" id="155640"/>
    <lineage>
        <taxon>Eukaryota</taxon>
        <taxon>Viridiplantae</taxon>
        <taxon>Streptophyta</taxon>
        <taxon>Embryophyta</taxon>
        <taxon>Tracheophyta</taxon>
        <taxon>Spermatophyta</taxon>
        <taxon>Magnoliopsida</taxon>
        <taxon>eudicotyledons</taxon>
        <taxon>Gunneridae</taxon>
        <taxon>Pentapetalae</taxon>
        <taxon>rosids</taxon>
        <taxon>malvids</taxon>
        <taxon>Sapindales</taxon>
        <taxon>Meliaceae</taxon>
        <taxon>Melia</taxon>
    </lineage>
</organism>
<reference evidence="1 2" key="1">
    <citation type="journal article" date="2023" name="Science">
        <title>Complex scaffold remodeling in plant triterpene biosynthesis.</title>
        <authorList>
            <person name="De La Pena R."/>
            <person name="Hodgson H."/>
            <person name="Liu J.C."/>
            <person name="Stephenson M.J."/>
            <person name="Martin A.C."/>
            <person name="Owen C."/>
            <person name="Harkess A."/>
            <person name="Leebens-Mack J."/>
            <person name="Jimenez L.E."/>
            <person name="Osbourn A."/>
            <person name="Sattely E.S."/>
        </authorList>
    </citation>
    <scope>NUCLEOTIDE SEQUENCE [LARGE SCALE GENOMIC DNA]</scope>
    <source>
        <strain evidence="2">cv. JPN11</strain>
        <tissue evidence="1">Leaf</tissue>
    </source>
</reference>
<dbReference type="Proteomes" id="UP001164539">
    <property type="component" value="Chromosome 1"/>
</dbReference>
<name>A0ACC1YZT7_MELAZ</name>
<proteinExistence type="predicted"/>
<comment type="caution">
    <text evidence="1">The sequence shown here is derived from an EMBL/GenBank/DDBJ whole genome shotgun (WGS) entry which is preliminary data.</text>
</comment>
<protein>
    <submittedName>
        <fullName evidence="1">WAT1-related protein</fullName>
    </submittedName>
</protein>
<dbReference type="EMBL" id="CM051394">
    <property type="protein sequence ID" value="KAJ4729172.1"/>
    <property type="molecule type" value="Genomic_DNA"/>
</dbReference>
<gene>
    <name evidence="1" type="ORF">OWV82_001995</name>
</gene>
<keyword evidence="2" id="KW-1185">Reference proteome</keyword>
<evidence type="ECO:0000313" key="1">
    <source>
        <dbReference type="EMBL" id="KAJ4729172.1"/>
    </source>
</evidence>
<accession>A0ACC1YZT7</accession>
<sequence>MGLVPIVQNAIPFAVMVSVECTDVGLAVISKAALTKGMNKFVSVVYYNALATLILLPHFIFHRKRRAPLTFSLIWRFFLLGLIGTTGQILYFTGLNFSSPTLSSAMANLIPIYTLFLAVVFRIEKLELRRSSSQAKTLGAIVAVIGAFIVTLYKGPLLLKDSTSNAPDHPQLHLSQSSEWAIGGLLLALTCMSSGIWNVLQAATVKEYPEEMTIVFFYTFFITIQALAFSVIVERNLNAWKLTTLVEIVAIVCTAIFGSLFRIGIHTWCLRKKGPVYVAMFRPLGMAIAVLLTVTFLGYSLYLGSVLGSIVIALGFYTVMWGQMKEKNNLVVDIEDCSLRSASQKTPLLQPSE</sequence>